<dbReference type="EMBL" id="MH552500">
    <property type="protein sequence ID" value="AXF52150.1"/>
    <property type="molecule type" value="Genomic_DNA"/>
</dbReference>
<dbReference type="GeneID" id="65114769"/>
<dbReference type="Proteomes" id="UP000257457">
    <property type="component" value="Segment"/>
</dbReference>
<dbReference type="RefSeq" id="YP_010097107.1">
    <property type="nucleotide sequence ID" value="NC_055756.1"/>
</dbReference>
<keyword evidence="2" id="KW-1185">Reference proteome</keyword>
<reference evidence="1 2" key="1">
    <citation type="submission" date="2018-06" db="EMBL/GenBank/DDBJ databases">
        <title>Uncovering a Universe of Circular DNA Viruses in Animal Metagenomes.</title>
        <authorList>
            <person name="Tisza M."/>
            <person name="Buck C."/>
            <person name="Pastrana D."/>
            <person name="Welch N."/>
            <person name="Peretti A."/>
        </authorList>
    </citation>
    <scope>NUCLEOTIDE SEQUENCE [LARGE SCALE GENOMIC DNA]</scope>
    <source>
        <strain evidence="1">Ctcc615</strain>
    </source>
</reference>
<accession>A0A345BNX9</accession>
<proteinExistence type="predicted"/>
<evidence type="ECO:0008006" key="3">
    <source>
        <dbReference type="Google" id="ProtNLM"/>
    </source>
</evidence>
<evidence type="ECO:0000313" key="1">
    <source>
        <dbReference type="EMBL" id="AXF52150.1"/>
    </source>
</evidence>
<protein>
    <recommendedName>
        <fullName evidence="3">IrrE N-terminal-like domain-containing protein</fullName>
    </recommendedName>
</protein>
<evidence type="ECO:0000313" key="2">
    <source>
        <dbReference type="Proteomes" id="UP000257457"/>
    </source>
</evidence>
<name>A0A345BNX9_9CAUD</name>
<sequence>MAKFKIIPIDLYKRDITVFVGSHDEFKEWVASYNVPASWEQLIESIVLSEDDAVASYWYNRNNGNGIIELPCHPKSKEEIGVAAHECLHCVMHTLSYINIPCIPHEANEAYTYLLEHILVNVLDYNNYELINI</sequence>
<organism evidence="1 2">
    <name type="scientific">crAssphage sp. isolate ctcc615</name>
    <dbReference type="NCBI Taxonomy" id="2989853"/>
    <lineage>
        <taxon>Viruses</taxon>
        <taxon>Duplodnaviria</taxon>
        <taxon>Heunggongvirae</taxon>
        <taxon>Uroviricota</taxon>
        <taxon>Caudoviricetes</taxon>
        <taxon>Crassvirales</taxon>
        <taxon>Intestiviridae</taxon>
        <taxon>Obtuvirinae</taxon>
        <taxon>Wotdevirus</taxon>
        <taxon>Wotdevirus murinus</taxon>
    </lineage>
</organism>